<gene>
    <name evidence="1" type="ORF">SAMN04487993_1008199</name>
</gene>
<evidence type="ECO:0000313" key="1">
    <source>
        <dbReference type="EMBL" id="SDI70066.1"/>
    </source>
</evidence>
<organism evidence="1 2">
    <name type="scientific">Salipiger marinus</name>
    <dbReference type="NCBI Taxonomy" id="555512"/>
    <lineage>
        <taxon>Bacteria</taxon>
        <taxon>Pseudomonadati</taxon>
        <taxon>Pseudomonadota</taxon>
        <taxon>Alphaproteobacteria</taxon>
        <taxon>Rhodobacterales</taxon>
        <taxon>Roseobacteraceae</taxon>
        <taxon>Salipiger</taxon>
    </lineage>
</organism>
<dbReference type="RefSeq" id="WP_089846967.1">
    <property type="nucleotide sequence ID" value="NZ_FNEJ01000008.1"/>
</dbReference>
<proteinExistence type="predicted"/>
<dbReference type="AlphaFoldDB" id="A0A1G8MQC9"/>
<dbReference type="EMBL" id="FNEJ01000008">
    <property type="protein sequence ID" value="SDI70066.1"/>
    <property type="molecule type" value="Genomic_DNA"/>
</dbReference>
<protein>
    <recommendedName>
        <fullName evidence="3">ANTAR domain-containing protein</fullName>
    </recommendedName>
</protein>
<evidence type="ECO:0000313" key="2">
    <source>
        <dbReference type="Proteomes" id="UP000199093"/>
    </source>
</evidence>
<reference evidence="1 2" key="1">
    <citation type="submission" date="2016-10" db="EMBL/GenBank/DDBJ databases">
        <authorList>
            <person name="de Groot N.N."/>
        </authorList>
    </citation>
    <scope>NUCLEOTIDE SEQUENCE [LARGE SCALE GENOMIC DNA]</scope>
    <source>
        <strain evidence="1 2">DSM 26424</strain>
    </source>
</reference>
<evidence type="ECO:0008006" key="3">
    <source>
        <dbReference type="Google" id="ProtNLM"/>
    </source>
</evidence>
<name>A0A1G8MQC9_9RHOB</name>
<dbReference type="Proteomes" id="UP000199093">
    <property type="component" value="Unassembled WGS sequence"/>
</dbReference>
<accession>A0A1G8MQC9</accession>
<keyword evidence="2" id="KW-1185">Reference proteome</keyword>
<sequence>MTPEEEVIQLELELIRTRRAAVGMIVGIITGITSDIETRAEIGQSFIEGAKDANSEAQQLARMVADALTTRAI</sequence>